<dbReference type="Proteomes" id="UP000597507">
    <property type="component" value="Unassembled WGS sequence"/>
</dbReference>
<dbReference type="RefSeq" id="WP_188902407.1">
    <property type="nucleotide sequence ID" value="NZ_BMKS01000012.1"/>
</dbReference>
<evidence type="ECO:0000256" key="1">
    <source>
        <dbReference type="SAM" id="SignalP"/>
    </source>
</evidence>
<protein>
    <recommendedName>
        <fullName evidence="4">Tat pathway signal protein</fullName>
    </recommendedName>
</protein>
<name>A0A8J2ZE30_9PROT</name>
<proteinExistence type="predicted"/>
<organism evidence="2 3">
    <name type="scientific">Caldovatus sediminis</name>
    <dbReference type="NCBI Taxonomy" id="2041189"/>
    <lineage>
        <taxon>Bacteria</taxon>
        <taxon>Pseudomonadati</taxon>
        <taxon>Pseudomonadota</taxon>
        <taxon>Alphaproteobacteria</taxon>
        <taxon>Acetobacterales</taxon>
        <taxon>Roseomonadaceae</taxon>
        <taxon>Caldovatus</taxon>
    </lineage>
</organism>
<comment type="caution">
    <text evidence="2">The sequence shown here is derived from an EMBL/GenBank/DDBJ whole genome shotgun (WGS) entry which is preliminary data.</text>
</comment>
<accession>A0A8J2ZE30</accession>
<keyword evidence="1" id="KW-0732">Signal</keyword>
<keyword evidence="3" id="KW-1185">Reference proteome</keyword>
<evidence type="ECO:0000313" key="2">
    <source>
        <dbReference type="EMBL" id="GGG43824.1"/>
    </source>
</evidence>
<evidence type="ECO:0008006" key="4">
    <source>
        <dbReference type="Google" id="ProtNLM"/>
    </source>
</evidence>
<feature type="chain" id="PRO_5035240474" description="Tat pathway signal protein" evidence="1">
    <location>
        <begin position="25"/>
        <end position="209"/>
    </location>
</feature>
<feature type="signal peptide" evidence="1">
    <location>
        <begin position="1"/>
        <end position="24"/>
    </location>
</feature>
<dbReference type="EMBL" id="BMKS01000012">
    <property type="protein sequence ID" value="GGG43824.1"/>
    <property type="molecule type" value="Genomic_DNA"/>
</dbReference>
<dbReference type="AlphaFoldDB" id="A0A8J2ZE30"/>
<sequence>MRRAFLAVLALAAALIAAAAPAQAQNRFWLVNASGVTIQEAYVSPSRLSNWGPDILGATVLPAGQQVWVTPNFGDCILDVRVRYANGAEDTRMGVNACRLSRIVFGGGAGASIGGAGATISPAPVGNPSFTFVNQSGATIRELYVSLSSDRNWGPDRLGANVLSPGQSVSISLPAIGVCTVDMRVVYMNGASAERRGVETCSITGYGWR</sequence>
<reference evidence="2 3" key="1">
    <citation type="journal article" date="2014" name="Int. J. Syst. Evol. Microbiol.">
        <title>Complete genome sequence of Corynebacterium casei LMG S-19264T (=DSM 44701T), isolated from a smear-ripened cheese.</title>
        <authorList>
            <consortium name="US DOE Joint Genome Institute (JGI-PGF)"/>
            <person name="Walter F."/>
            <person name="Albersmeier A."/>
            <person name="Kalinowski J."/>
            <person name="Ruckert C."/>
        </authorList>
    </citation>
    <scope>NUCLEOTIDE SEQUENCE [LARGE SCALE GENOMIC DNA]</scope>
    <source>
        <strain evidence="2 3">CGMCC 1.16330</strain>
    </source>
</reference>
<evidence type="ECO:0000313" key="3">
    <source>
        <dbReference type="Proteomes" id="UP000597507"/>
    </source>
</evidence>
<gene>
    <name evidence="2" type="ORF">GCM10010964_34020</name>
</gene>